<dbReference type="PANTHER" id="PTHR10357:SF213">
    <property type="entry name" value="ALPHA AMYLASE CATALYTIC REGION"/>
    <property type="match status" value="1"/>
</dbReference>
<dbReference type="GO" id="GO:0047669">
    <property type="term" value="F:amylosucrase activity"/>
    <property type="evidence" value="ECO:0007669"/>
    <property type="project" value="UniProtKB-EC"/>
</dbReference>
<feature type="domain" description="Glycosyl hydrolase family 13 catalytic" evidence="1">
    <location>
        <begin position="90"/>
        <end position="319"/>
    </location>
</feature>
<dbReference type="Pfam" id="PF00128">
    <property type="entry name" value="Alpha-amylase"/>
    <property type="match status" value="1"/>
</dbReference>
<dbReference type="InterPro" id="IPR006047">
    <property type="entry name" value="GH13_cat_dom"/>
</dbReference>
<sequence length="320" mass="36825">MTSSRKNKTVENVGQLDGAYDARYEIYTPDADSALRHLYGDSENFPEILARIMRVVRDAYLQRPEALKELDLRRSQRPDWFQQPDRIGYTAYVDRFAGALKGVEQKIDYLKDLGVSYLHLLPLLKMRPNENDGGFAVSSYREVEPVLGSMEDLSHLAERLRENDVSLCIDFVLNHTADNHQWAQRARAGDQHYKDFYYFYQGRTLPDQYEQSLGEVFADTAPGNFTFIAEQNEWVWTTFNPYQWDLNYSNPAVFEEMLKSILFLANKGVDVFRLDAAPYLWKRLGTDCLNQPEVFSIIRALRALTAIAAPGILLKAEAIV</sequence>
<evidence type="ECO:0000313" key="2">
    <source>
        <dbReference type="EMBL" id="VAW02603.1"/>
    </source>
</evidence>
<dbReference type="AlphaFoldDB" id="A0A3B0SET8"/>
<dbReference type="SUPFAM" id="SSF51445">
    <property type="entry name" value="(Trans)glycosidases"/>
    <property type="match status" value="1"/>
</dbReference>
<dbReference type="EC" id="2.4.1.4" evidence="2"/>
<gene>
    <name evidence="2" type="ORF">MNBD_ALPHA05-335</name>
</gene>
<dbReference type="SMART" id="SM00642">
    <property type="entry name" value="Aamy"/>
    <property type="match status" value="1"/>
</dbReference>
<dbReference type="InterPro" id="IPR045857">
    <property type="entry name" value="O16G_dom_2"/>
</dbReference>
<dbReference type="InterPro" id="IPR017853">
    <property type="entry name" value="GH"/>
</dbReference>
<protein>
    <submittedName>
        <fullName evidence="2">Amylosucrase</fullName>
        <ecNumber evidence="2">2.4.1.4</ecNumber>
    </submittedName>
</protein>
<evidence type="ECO:0000259" key="1">
    <source>
        <dbReference type="SMART" id="SM00642"/>
    </source>
</evidence>
<dbReference type="Gene3D" id="3.20.20.80">
    <property type="entry name" value="Glycosidases"/>
    <property type="match status" value="2"/>
</dbReference>
<dbReference type="PANTHER" id="PTHR10357">
    <property type="entry name" value="ALPHA-AMYLASE FAMILY MEMBER"/>
    <property type="match status" value="1"/>
</dbReference>
<reference evidence="2" key="1">
    <citation type="submission" date="2018-06" db="EMBL/GenBank/DDBJ databases">
        <authorList>
            <person name="Zhirakovskaya E."/>
        </authorList>
    </citation>
    <scope>NUCLEOTIDE SEQUENCE</scope>
</reference>
<dbReference type="Gene3D" id="1.10.1740.10">
    <property type="match status" value="1"/>
</dbReference>
<keyword evidence="2" id="KW-0808">Transferase</keyword>
<feature type="non-terminal residue" evidence="2">
    <location>
        <position position="320"/>
    </location>
</feature>
<proteinExistence type="predicted"/>
<keyword evidence="2" id="KW-0328">Glycosyltransferase</keyword>
<organism evidence="2">
    <name type="scientific">hydrothermal vent metagenome</name>
    <dbReference type="NCBI Taxonomy" id="652676"/>
    <lineage>
        <taxon>unclassified sequences</taxon>
        <taxon>metagenomes</taxon>
        <taxon>ecological metagenomes</taxon>
    </lineage>
</organism>
<dbReference type="Gene3D" id="3.90.400.10">
    <property type="entry name" value="Oligo-1,6-glucosidase, Domain 2"/>
    <property type="match status" value="1"/>
</dbReference>
<name>A0A3B0SET8_9ZZZZ</name>
<dbReference type="GO" id="GO:0005975">
    <property type="term" value="P:carbohydrate metabolic process"/>
    <property type="evidence" value="ECO:0007669"/>
    <property type="project" value="InterPro"/>
</dbReference>
<dbReference type="EMBL" id="UOEH01000368">
    <property type="protein sequence ID" value="VAW02603.1"/>
    <property type="molecule type" value="Genomic_DNA"/>
</dbReference>
<accession>A0A3B0SET8</accession>